<accession>A0ABV0W1W3</accession>
<evidence type="ECO:0000313" key="2">
    <source>
        <dbReference type="Proteomes" id="UP001444071"/>
    </source>
</evidence>
<dbReference type="EMBL" id="JAHRIM010022039">
    <property type="protein sequence ID" value="MEQ2263289.1"/>
    <property type="molecule type" value="Genomic_DNA"/>
</dbReference>
<dbReference type="Proteomes" id="UP001444071">
    <property type="component" value="Unassembled WGS sequence"/>
</dbReference>
<reference evidence="1 2" key="1">
    <citation type="submission" date="2021-06" db="EMBL/GenBank/DDBJ databases">
        <authorList>
            <person name="Palmer J.M."/>
        </authorList>
    </citation>
    <scope>NUCLEOTIDE SEQUENCE [LARGE SCALE GENOMIC DNA]</scope>
    <source>
        <strain evidence="1 2">XR_2019</strain>
        <tissue evidence="1">Muscle</tissue>
    </source>
</reference>
<organism evidence="1 2">
    <name type="scientific">Xenotaenia resolanae</name>
    <dbReference type="NCBI Taxonomy" id="208358"/>
    <lineage>
        <taxon>Eukaryota</taxon>
        <taxon>Metazoa</taxon>
        <taxon>Chordata</taxon>
        <taxon>Craniata</taxon>
        <taxon>Vertebrata</taxon>
        <taxon>Euteleostomi</taxon>
        <taxon>Actinopterygii</taxon>
        <taxon>Neopterygii</taxon>
        <taxon>Teleostei</taxon>
        <taxon>Neoteleostei</taxon>
        <taxon>Acanthomorphata</taxon>
        <taxon>Ovalentaria</taxon>
        <taxon>Atherinomorphae</taxon>
        <taxon>Cyprinodontiformes</taxon>
        <taxon>Goodeidae</taxon>
        <taxon>Xenotaenia</taxon>
    </lineage>
</organism>
<evidence type="ECO:0000313" key="1">
    <source>
        <dbReference type="EMBL" id="MEQ2263289.1"/>
    </source>
</evidence>
<name>A0ABV0W1W3_9TELE</name>
<sequence>MLSPVKALITPLHGAVTHGHPKVAMQTGPQPRWRCCHPELLFLLLQMKLCMEKIYLDGDTNSDSIHMLACSCRASKQFFSAGLDRFTGSYPDRFICLVFRMQWWKCCDVSLLLNILLCTFILYECSSDLG</sequence>
<protein>
    <submittedName>
        <fullName evidence="1">Uncharacterized protein</fullName>
    </submittedName>
</protein>
<proteinExistence type="predicted"/>
<comment type="caution">
    <text evidence="1">The sequence shown here is derived from an EMBL/GenBank/DDBJ whole genome shotgun (WGS) entry which is preliminary data.</text>
</comment>
<keyword evidence="2" id="KW-1185">Reference proteome</keyword>
<gene>
    <name evidence="1" type="ORF">XENORESO_005642</name>
</gene>